<keyword evidence="4 7" id="KW-1133">Transmembrane helix</keyword>
<dbReference type="Proteomes" id="UP000006852">
    <property type="component" value="Plasmid pTRESU01"/>
</dbReference>
<reference evidence="9" key="1">
    <citation type="submission" date="2011-04" db="EMBL/GenBank/DDBJ databases">
        <title>The complete genome of plasmid of Treponema succinifaciens DSM 2489.</title>
        <authorList>
            <person name="Lucas S."/>
            <person name="Copeland A."/>
            <person name="Lapidus A."/>
            <person name="Bruce D."/>
            <person name="Goodwin L."/>
            <person name="Pitluck S."/>
            <person name="Peters L."/>
            <person name="Kyrpides N."/>
            <person name="Mavromatis K."/>
            <person name="Ivanova N."/>
            <person name="Ovchinnikova G."/>
            <person name="Teshima H."/>
            <person name="Detter J.C."/>
            <person name="Tapia R."/>
            <person name="Han C."/>
            <person name="Land M."/>
            <person name="Hauser L."/>
            <person name="Markowitz V."/>
            <person name="Cheng J.-F."/>
            <person name="Hugenholtz P."/>
            <person name="Woyke T."/>
            <person name="Wu D."/>
            <person name="Gronow S."/>
            <person name="Wellnitz S."/>
            <person name="Brambilla E."/>
            <person name="Klenk H.-P."/>
            <person name="Eisen J.A."/>
        </authorList>
    </citation>
    <scope>NUCLEOTIDE SEQUENCE [LARGE SCALE GENOMIC DNA]</scope>
    <source>
        <strain evidence="9">ATCC 33096 / DSM 2489 / 6091</strain>
        <plasmid evidence="9">Plasmid pTRESU01</plasmid>
    </source>
</reference>
<dbReference type="InterPro" id="IPR005498">
    <property type="entry name" value="T4SS_VirB10/TraB/TrbI"/>
</dbReference>
<evidence type="ECO:0000313" key="9">
    <source>
        <dbReference type="Proteomes" id="UP000006852"/>
    </source>
</evidence>
<comment type="similarity">
    <text evidence="2">Belongs to the TrbI/VirB10 family.</text>
</comment>
<keyword evidence="8" id="KW-0614">Plasmid</keyword>
<comment type="subcellular location">
    <subcellularLocation>
        <location evidence="1">Membrane</location>
        <topology evidence="1">Single-pass membrane protein</topology>
    </subcellularLocation>
</comment>
<dbReference type="HOGENOM" id="CLU_571005_0_0_12"/>
<evidence type="ECO:0000313" key="8">
    <source>
        <dbReference type="EMBL" id="AEB15534.1"/>
    </source>
</evidence>
<dbReference type="OrthoDB" id="9807354at2"/>
<feature type="region of interest" description="Disordered" evidence="6">
    <location>
        <begin position="1"/>
        <end position="43"/>
    </location>
</feature>
<feature type="compositionally biased region" description="Polar residues" evidence="6">
    <location>
        <begin position="153"/>
        <end position="162"/>
    </location>
</feature>
<feature type="compositionally biased region" description="Basic and acidic residues" evidence="6">
    <location>
        <begin position="163"/>
        <end position="177"/>
    </location>
</feature>
<dbReference type="GO" id="GO:0016020">
    <property type="term" value="C:membrane"/>
    <property type="evidence" value="ECO:0007669"/>
    <property type="project" value="UniProtKB-SubCell"/>
</dbReference>
<feature type="compositionally biased region" description="Polar residues" evidence="6">
    <location>
        <begin position="1"/>
        <end position="18"/>
    </location>
</feature>
<feature type="region of interest" description="Disordered" evidence="6">
    <location>
        <begin position="141"/>
        <end position="177"/>
    </location>
</feature>
<dbReference type="KEGG" id="tsu:Tresu_2676"/>
<feature type="compositionally biased region" description="Basic and acidic residues" evidence="6">
    <location>
        <begin position="116"/>
        <end position="128"/>
    </location>
</feature>
<keyword evidence="3 7" id="KW-0812">Transmembrane</keyword>
<feature type="compositionally biased region" description="Acidic residues" evidence="6">
    <location>
        <begin position="26"/>
        <end position="43"/>
    </location>
</feature>
<dbReference type="CDD" id="cd16429">
    <property type="entry name" value="VirB10"/>
    <property type="match status" value="1"/>
</dbReference>
<evidence type="ECO:0000256" key="5">
    <source>
        <dbReference type="ARBA" id="ARBA00023136"/>
    </source>
</evidence>
<dbReference type="EMBL" id="CP002632">
    <property type="protein sequence ID" value="AEB15534.1"/>
    <property type="molecule type" value="Genomic_DNA"/>
</dbReference>
<dbReference type="AlphaFoldDB" id="F2NYN5"/>
<feature type="transmembrane region" description="Helical" evidence="7">
    <location>
        <begin position="57"/>
        <end position="76"/>
    </location>
</feature>
<evidence type="ECO:0000256" key="2">
    <source>
        <dbReference type="ARBA" id="ARBA00010265"/>
    </source>
</evidence>
<dbReference type="eggNOG" id="COG2948">
    <property type="taxonomic scope" value="Bacteria"/>
</dbReference>
<evidence type="ECO:0000256" key="7">
    <source>
        <dbReference type="SAM" id="Phobius"/>
    </source>
</evidence>
<dbReference type="Gene3D" id="2.40.128.260">
    <property type="entry name" value="Type IV secretion system, VirB10/TraB/TrbI"/>
    <property type="match status" value="1"/>
</dbReference>
<keyword evidence="5 7" id="KW-0472">Membrane</keyword>
<organism evidence="8 9">
    <name type="scientific">Treponema succinifaciens (strain ATCC 33096 / DSM 2489 / 6091)</name>
    <dbReference type="NCBI Taxonomy" id="869209"/>
    <lineage>
        <taxon>Bacteria</taxon>
        <taxon>Pseudomonadati</taxon>
        <taxon>Spirochaetota</taxon>
        <taxon>Spirochaetia</taxon>
        <taxon>Spirochaetales</taxon>
        <taxon>Treponemataceae</taxon>
        <taxon>Treponema</taxon>
    </lineage>
</organism>
<evidence type="ECO:0000256" key="4">
    <source>
        <dbReference type="ARBA" id="ARBA00022989"/>
    </source>
</evidence>
<dbReference type="InterPro" id="IPR042217">
    <property type="entry name" value="T4SS_VirB10/TrbI"/>
</dbReference>
<name>F2NYN5_TRES6</name>
<evidence type="ECO:0000256" key="6">
    <source>
        <dbReference type="SAM" id="MobiDB-lite"/>
    </source>
</evidence>
<sequence>MSENESPENQTEELTAQSGEEKADELLEEELYADEDEDELMPPEEENEARMLNTGTIIGVIMVGVLVIFLIAFVAMNAGSWKRKQQDSSELDKAGTKTVIEFKDKSPVDFSSGNSEKSDSSETEKSEKEIDDILETLPAEFQLPQHGEVGTAPVSSVGSKSNYKSDRPDTRNSKSPRKIEGLAALDYSSQQQNGNLVSQIMSGNYGTNASGQRMSREEFIAQQMAQTQSLQNLLYGNGAFGNGIASTGSTTPATNAYDTNRENFFNSGAGSTGGKYLSKASLWDGAIISGALVTAINTDNPGVVIARVTENVYSSQDHSFLLIPEGSLLMATYNSSVSYGQKDVQVAWNLLIRPDNYRVQLGNMNGVNAQGASGYRGSVSNHPFETLKALGMIAMFSIIQTEISNDINSQNNEYLKNSMTDVYAEASKMGNKILNKALDIKPTIKIKEGTEIKLITNTPLELPPVEIPVAQERYVRTR</sequence>
<geneLocation type="plasmid" evidence="8 9">
    <name>pTRESU01</name>
</geneLocation>
<dbReference type="GeneID" id="302999765"/>
<keyword evidence="9" id="KW-1185">Reference proteome</keyword>
<feature type="region of interest" description="Disordered" evidence="6">
    <location>
        <begin position="104"/>
        <end position="128"/>
    </location>
</feature>
<proteinExistence type="inferred from homology"/>
<evidence type="ECO:0000256" key="1">
    <source>
        <dbReference type="ARBA" id="ARBA00004167"/>
    </source>
</evidence>
<gene>
    <name evidence="8" type="ordered locus">Tresu_2676</name>
</gene>
<protein>
    <submittedName>
        <fullName evidence="8">Conjugation TrbI family protein</fullName>
    </submittedName>
</protein>
<accession>F2NYN5</accession>
<evidence type="ECO:0000256" key="3">
    <source>
        <dbReference type="ARBA" id="ARBA00022692"/>
    </source>
</evidence>
<dbReference type="Pfam" id="PF03743">
    <property type="entry name" value="TrbI"/>
    <property type="match status" value="1"/>
</dbReference>
<dbReference type="RefSeq" id="WP_013702778.1">
    <property type="nucleotide sequence ID" value="NC_015386.1"/>
</dbReference>